<keyword evidence="3" id="KW-1185">Reference proteome</keyword>
<dbReference type="InterPro" id="IPR011333">
    <property type="entry name" value="SKP1/BTB/POZ_sf"/>
</dbReference>
<dbReference type="WBParaSite" id="PDA_v2.g14319.t1">
    <property type="protein sequence ID" value="PDA_v2.g14319.t1"/>
    <property type="gene ID" value="PDA_v2.g14319"/>
</dbReference>
<accession>A0A914PHQ5</accession>
<keyword evidence="1" id="KW-0175">Coiled coil</keyword>
<dbReference type="AlphaFoldDB" id="A0A914PHQ5"/>
<dbReference type="PANTHER" id="PTHR46672">
    <property type="entry name" value="OS08G0495500 PROTEIN-RELATED"/>
    <property type="match status" value="1"/>
</dbReference>
<dbReference type="SUPFAM" id="SSF54695">
    <property type="entry name" value="POZ domain"/>
    <property type="match status" value="1"/>
</dbReference>
<sequence>MSFCLYQRLNIKKNGSIFVELKDKIGFNLSWNYPLLLTESKKIIPLTFELSEISEKIVLENVHLEYDKLTKSTANGSSVTFDILRHKPKFVEFTVFWNYKGTNVSLIQMNPRKFFQRILIQKCGSLMIRLKGGNGFEFKWEKSTKRFTDEKRQNFATYYFSVSFVNDVIDLEKVIMKHPHGICDMYPYKKVALHLLETEPKWIELDILFSTEIGNNQKIPFSELWEKQQKAFFLQQQEFSAKSKKSTESNLSPFDETLKEHGDSQVPLEALREMKNKDNHFVDGQQLFGTNSSKYENASLTKNEEKSSGTSKIELSFQTNAIKNDNNIKANIIHEKSIETMEKNLKAAENESNINETEITNFDPFKLLKSKKYFDVIFYTNDSKKVFGHRCILFTFSDIFEAFFNSSNNSNIPIEIEIDFPESIVSRAIKFCYGKIDRIQGFEEELIEFAEKYSIKGLKKACLKSLMNQILTTENISVFVKIAFEQNYTALKQKCLKFIIKNKAEIGAEKLSKLPIEILVSTILFI</sequence>
<reference evidence="4" key="1">
    <citation type="submission" date="2022-11" db="UniProtKB">
        <authorList>
            <consortium name="WormBaseParasite"/>
        </authorList>
    </citation>
    <scope>IDENTIFICATION</scope>
</reference>
<dbReference type="PANTHER" id="PTHR46672:SF1">
    <property type="entry name" value="OS08G0103600 PROTEIN"/>
    <property type="match status" value="1"/>
</dbReference>
<evidence type="ECO:0000259" key="2">
    <source>
        <dbReference type="PROSITE" id="PS50097"/>
    </source>
</evidence>
<dbReference type="CDD" id="cd18186">
    <property type="entry name" value="BTB_POZ_ZBTB_KLHL-like"/>
    <property type="match status" value="1"/>
</dbReference>
<name>A0A914PHQ5_9BILA</name>
<organism evidence="3 4">
    <name type="scientific">Panagrolaimus davidi</name>
    <dbReference type="NCBI Taxonomy" id="227884"/>
    <lineage>
        <taxon>Eukaryota</taxon>
        <taxon>Metazoa</taxon>
        <taxon>Ecdysozoa</taxon>
        <taxon>Nematoda</taxon>
        <taxon>Chromadorea</taxon>
        <taxon>Rhabditida</taxon>
        <taxon>Tylenchina</taxon>
        <taxon>Panagrolaimomorpha</taxon>
        <taxon>Panagrolaimoidea</taxon>
        <taxon>Panagrolaimidae</taxon>
        <taxon>Panagrolaimus</taxon>
    </lineage>
</organism>
<evidence type="ECO:0000313" key="3">
    <source>
        <dbReference type="Proteomes" id="UP000887578"/>
    </source>
</evidence>
<dbReference type="Pfam" id="PF00651">
    <property type="entry name" value="BTB"/>
    <property type="match status" value="1"/>
</dbReference>
<dbReference type="SMART" id="SM00225">
    <property type="entry name" value="BTB"/>
    <property type="match status" value="1"/>
</dbReference>
<dbReference type="InterPro" id="IPR000210">
    <property type="entry name" value="BTB/POZ_dom"/>
</dbReference>
<dbReference type="Gene3D" id="3.30.710.10">
    <property type="entry name" value="Potassium Channel Kv1.1, Chain A"/>
    <property type="match status" value="1"/>
</dbReference>
<protein>
    <submittedName>
        <fullName evidence="4">BTB domain-containing protein</fullName>
    </submittedName>
</protein>
<proteinExistence type="predicted"/>
<feature type="coiled-coil region" evidence="1">
    <location>
        <begin position="331"/>
        <end position="358"/>
    </location>
</feature>
<evidence type="ECO:0000256" key="1">
    <source>
        <dbReference type="SAM" id="Coils"/>
    </source>
</evidence>
<dbReference type="PROSITE" id="PS50097">
    <property type="entry name" value="BTB"/>
    <property type="match status" value="1"/>
</dbReference>
<evidence type="ECO:0000313" key="4">
    <source>
        <dbReference type="WBParaSite" id="PDA_v2.g14319.t1"/>
    </source>
</evidence>
<feature type="domain" description="BTB" evidence="2">
    <location>
        <begin position="374"/>
        <end position="433"/>
    </location>
</feature>
<dbReference type="Proteomes" id="UP000887578">
    <property type="component" value="Unplaced"/>
</dbReference>
<dbReference type="InterPro" id="IPR044714">
    <property type="entry name" value="AtSIBP1-like"/>
</dbReference>